<feature type="chain" id="PRO_5047224282" description="Leucine-rich repeat-containing N-terminal plant-type domain-containing protein" evidence="1">
    <location>
        <begin position="25"/>
        <end position="236"/>
    </location>
</feature>
<dbReference type="PANTHER" id="PTHR48010">
    <property type="entry name" value="OS05G0588300 PROTEIN"/>
    <property type="match status" value="1"/>
</dbReference>
<reference evidence="3" key="1">
    <citation type="journal article" date="2019" name="Int. J. Syst. Evol. Microbiol.">
        <title>The Global Catalogue of Microorganisms (GCM) 10K type strain sequencing project: providing services to taxonomists for standard genome sequencing and annotation.</title>
        <authorList>
            <consortium name="The Broad Institute Genomics Platform"/>
            <consortium name="The Broad Institute Genome Sequencing Center for Infectious Disease"/>
            <person name="Wu L."/>
            <person name="Ma J."/>
        </authorList>
    </citation>
    <scope>NUCLEOTIDE SEQUENCE [LARGE SCALE GENOMIC DNA]</scope>
    <source>
        <strain evidence="3">KCTC 42953</strain>
    </source>
</reference>
<dbReference type="Proteomes" id="UP001595533">
    <property type="component" value="Unassembled WGS sequence"/>
</dbReference>
<accession>A0ABV7JCP7</accession>
<comment type="caution">
    <text evidence="2">The sequence shown here is derived from an EMBL/GenBank/DDBJ whole genome shotgun (WGS) entry which is preliminary data.</text>
</comment>
<evidence type="ECO:0000313" key="2">
    <source>
        <dbReference type="EMBL" id="MFC3193988.1"/>
    </source>
</evidence>
<dbReference type="EMBL" id="JBHRTS010000003">
    <property type="protein sequence ID" value="MFC3193988.1"/>
    <property type="molecule type" value="Genomic_DNA"/>
</dbReference>
<name>A0ABV7JCP7_9GAMM</name>
<dbReference type="InterPro" id="IPR032675">
    <property type="entry name" value="LRR_dom_sf"/>
</dbReference>
<evidence type="ECO:0008006" key="4">
    <source>
        <dbReference type="Google" id="ProtNLM"/>
    </source>
</evidence>
<evidence type="ECO:0000256" key="1">
    <source>
        <dbReference type="SAM" id="SignalP"/>
    </source>
</evidence>
<organism evidence="2 3">
    <name type="scientific">Marinicella sediminis</name>
    <dbReference type="NCBI Taxonomy" id="1792834"/>
    <lineage>
        <taxon>Bacteria</taxon>
        <taxon>Pseudomonadati</taxon>
        <taxon>Pseudomonadota</taxon>
        <taxon>Gammaproteobacteria</taxon>
        <taxon>Lysobacterales</taxon>
        <taxon>Marinicellaceae</taxon>
        <taxon>Marinicella</taxon>
    </lineage>
</organism>
<evidence type="ECO:0000313" key="3">
    <source>
        <dbReference type="Proteomes" id="UP001595533"/>
    </source>
</evidence>
<dbReference type="RefSeq" id="WP_157892918.1">
    <property type="nucleotide sequence ID" value="NZ_JBHRTS010000003.1"/>
</dbReference>
<proteinExistence type="predicted"/>
<dbReference type="Gene3D" id="3.80.10.10">
    <property type="entry name" value="Ribonuclease Inhibitor"/>
    <property type="match status" value="1"/>
</dbReference>
<sequence>MNKRTWMPHTGVVFILMFSATVSALVPESQRQALVDLHNATGGPNWLNQQNWLDNDPCMDEWFGVQCDGDDNIIGLSLPVNGLNGQIPANITQLSFLETLDISENYLSAVTPEIGQISTLKNLNLAYTYLDVFLSNQLLYFGFSVSCEEASVNTSCPVIHSFDDDFTLSLNMPTDSWIRLRVDSFHFGSPEPGNFPYHVMHLLAPLAEADEDYADNERAIHLHDFVFIHNFEEYHA</sequence>
<keyword evidence="3" id="KW-1185">Reference proteome</keyword>
<feature type="signal peptide" evidence="1">
    <location>
        <begin position="1"/>
        <end position="24"/>
    </location>
</feature>
<keyword evidence="1" id="KW-0732">Signal</keyword>
<dbReference type="PANTHER" id="PTHR48010:SF58">
    <property type="entry name" value="RECEPTOR PROTEIN KINASE-LIKE PROTEIN ZAR1"/>
    <property type="match status" value="1"/>
</dbReference>
<protein>
    <recommendedName>
        <fullName evidence="4">Leucine-rich repeat-containing N-terminal plant-type domain-containing protein</fullName>
    </recommendedName>
</protein>
<gene>
    <name evidence="2" type="ORF">ACFODZ_07025</name>
</gene>
<dbReference type="SUPFAM" id="SSF52058">
    <property type="entry name" value="L domain-like"/>
    <property type="match status" value="1"/>
</dbReference>
<dbReference type="InterPro" id="IPR050994">
    <property type="entry name" value="At_inactive_RLKs"/>
</dbReference>